<dbReference type="InterPro" id="IPR027417">
    <property type="entry name" value="P-loop_NTPase"/>
</dbReference>
<evidence type="ECO:0000256" key="2">
    <source>
        <dbReference type="ARBA" id="ARBA00023015"/>
    </source>
</evidence>
<dbReference type="Gene3D" id="1.10.10.10">
    <property type="entry name" value="Winged helix-like DNA-binding domain superfamily/Winged helix DNA-binding domain"/>
    <property type="match status" value="1"/>
</dbReference>
<gene>
    <name evidence="7" type="ORF">ACFFTR_51705</name>
</gene>
<evidence type="ECO:0000313" key="7">
    <source>
        <dbReference type="EMBL" id="MFB9451587.1"/>
    </source>
</evidence>
<protein>
    <submittedName>
        <fullName evidence="7">BTAD domain-containing putative transcriptional regulator</fullName>
    </submittedName>
</protein>
<dbReference type="InterPro" id="IPR051677">
    <property type="entry name" value="AfsR-DnrI-RedD_regulator"/>
</dbReference>
<dbReference type="Proteomes" id="UP001589608">
    <property type="component" value="Unassembled WGS sequence"/>
</dbReference>
<organism evidence="7 8">
    <name type="scientific">Dactylosporangium vinaceum</name>
    <dbReference type="NCBI Taxonomy" id="53362"/>
    <lineage>
        <taxon>Bacteria</taxon>
        <taxon>Bacillati</taxon>
        <taxon>Actinomycetota</taxon>
        <taxon>Actinomycetes</taxon>
        <taxon>Micromonosporales</taxon>
        <taxon>Micromonosporaceae</taxon>
        <taxon>Dactylosporangium</taxon>
    </lineage>
</organism>
<evidence type="ECO:0000256" key="3">
    <source>
        <dbReference type="ARBA" id="ARBA00023125"/>
    </source>
</evidence>
<dbReference type="Pfam" id="PF00486">
    <property type="entry name" value="Trans_reg_C"/>
    <property type="match status" value="1"/>
</dbReference>
<proteinExistence type="inferred from homology"/>
<dbReference type="InterPro" id="IPR016032">
    <property type="entry name" value="Sig_transdc_resp-reg_C-effctor"/>
</dbReference>
<reference evidence="7 8" key="1">
    <citation type="submission" date="2024-09" db="EMBL/GenBank/DDBJ databases">
        <authorList>
            <person name="Sun Q."/>
            <person name="Mori K."/>
        </authorList>
    </citation>
    <scope>NUCLEOTIDE SEQUENCE [LARGE SCALE GENOMIC DNA]</scope>
    <source>
        <strain evidence="7 8">JCM 3307</strain>
    </source>
</reference>
<dbReference type="CDD" id="cd00383">
    <property type="entry name" value="trans_reg_C"/>
    <property type="match status" value="1"/>
</dbReference>
<feature type="domain" description="OmpR/PhoB-type" evidence="6">
    <location>
        <begin position="1"/>
        <end position="99"/>
    </location>
</feature>
<feature type="DNA-binding region" description="OmpR/PhoB-type" evidence="5">
    <location>
        <begin position="1"/>
        <end position="99"/>
    </location>
</feature>
<dbReference type="Gene3D" id="3.40.50.300">
    <property type="entry name" value="P-loop containing nucleotide triphosphate hydrolases"/>
    <property type="match status" value="1"/>
</dbReference>
<dbReference type="SUPFAM" id="SSF48452">
    <property type="entry name" value="TPR-like"/>
    <property type="match status" value="2"/>
</dbReference>
<keyword evidence="3 5" id="KW-0238">DNA-binding</keyword>
<dbReference type="PANTHER" id="PTHR35807">
    <property type="entry name" value="TRANSCRIPTIONAL REGULATOR REDD-RELATED"/>
    <property type="match status" value="1"/>
</dbReference>
<dbReference type="Gene3D" id="1.25.40.10">
    <property type="entry name" value="Tetratricopeptide repeat domain"/>
    <property type="match status" value="2"/>
</dbReference>
<comment type="caution">
    <text evidence="7">The sequence shown here is derived from an EMBL/GenBank/DDBJ whole genome shotgun (WGS) entry which is preliminary data.</text>
</comment>
<dbReference type="InterPro" id="IPR001867">
    <property type="entry name" value="OmpR/PhoB-type_DNA-bd"/>
</dbReference>
<evidence type="ECO:0000259" key="6">
    <source>
        <dbReference type="PROSITE" id="PS51755"/>
    </source>
</evidence>
<name>A0ABV5MRT4_9ACTN</name>
<keyword evidence="4" id="KW-0804">Transcription</keyword>
<dbReference type="PROSITE" id="PS51755">
    <property type="entry name" value="OMPR_PHOB"/>
    <property type="match status" value="1"/>
</dbReference>
<accession>A0ABV5MRT4</accession>
<sequence length="914" mass="96561">MHIRLLGPVGIAGGGELRTVAGERRTTVLAVLALAHGEVVSTDRLIDAVWGADPPATAQNTLQQHVSYLRRALGDAGTIAARPPGYVLTVAGGGDPTDAARADRLIRATADTDDPRERVRLLREAVALWHGRPLAGAAGLDEDAERLHTVWLRAQVALAEDRLLLGEHAAVVAGLGRLAADHPVDERLHGLLMLAQYRSGRPDAALGTARRLRETLGADLGLDPGPRVRDLEAAIRRRDPALDVDAAPAAAPGPVPAQLPLAVRGFSGRAGELARLGELAAAPGPVVAAITGPPGVGKTSLAVHWAQAAAGRYPDGQLYVDLRGFDPGGAATEPAEALRGFLGALNGPETLPDEPDELAARFRGSVAGRRVLVVLDNARDAEQVRPLLPESGRSMTLITSRTSLTPPGARPLALDLLGPAESRDLLAGRLGPDRVAAEPDAADEIIARCARLPLALAVAAAQVATRPGVSLAEQAAQLRDAAGRLDALDGGDPATDVQAVFSWSYRALSPAAARLFRLLGLHPGPDLTAPGAASLAGEPLTRTQSRLRALLHANLLAEPVPGRYALHDLLKAYAIRRSHTEDTGEDRRAAVHRVLDHHLHTAHAAALLIDPGRRPLDPPAPVAGLTVPRLGDPVRALAWFEANHRVLTAAVRLAADEGFDVHAWQLPWTMTTYLDWRGHRPELIAAQTAALAVMQRIGEVPGRAGAHREIGRTLHRLGRAAEAAEHLAESVRLYAALGDGIGEARARYSAGMLASAAGRPDAARAEFGATLALAEAAGDLLWQGRTLTALSWAWVHSGDLDRALRLGDRAQALLQRAGDRHGEAFAWSTNAGIHHRRGDYEAATRAHRQAIRLMHDFGDRASHAGMLAELGDTCLAAGDPPGAADAWRRALHLYEQLGDPAADEIRRRLAAPPV</sequence>
<dbReference type="PRINTS" id="PR00364">
    <property type="entry name" value="DISEASERSIST"/>
</dbReference>
<dbReference type="RefSeq" id="WP_223104185.1">
    <property type="nucleotide sequence ID" value="NZ_CP061913.1"/>
</dbReference>
<keyword evidence="8" id="KW-1185">Reference proteome</keyword>
<dbReference type="SMART" id="SM00028">
    <property type="entry name" value="TPR"/>
    <property type="match status" value="4"/>
</dbReference>
<keyword evidence="2" id="KW-0805">Transcription regulation</keyword>
<evidence type="ECO:0000256" key="5">
    <source>
        <dbReference type="PROSITE-ProRule" id="PRU01091"/>
    </source>
</evidence>
<dbReference type="SUPFAM" id="SSF52540">
    <property type="entry name" value="P-loop containing nucleoside triphosphate hydrolases"/>
    <property type="match status" value="1"/>
</dbReference>
<dbReference type="SMART" id="SM00862">
    <property type="entry name" value="Trans_reg_C"/>
    <property type="match status" value="1"/>
</dbReference>
<dbReference type="InterPro" id="IPR005158">
    <property type="entry name" value="BTAD"/>
</dbReference>
<evidence type="ECO:0000256" key="1">
    <source>
        <dbReference type="ARBA" id="ARBA00005820"/>
    </source>
</evidence>
<dbReference type="InterPro" id="IPR036388">
    <property type="entry name" value="WH-like_DNA-bd_sf"/>
</dbReference>
<dbReference type="SUPFAM" id="SSF46894">
    <property type="entry name" value="C-terminal effector domain of the bipartite response regulators"/>
    <property type="match status" value="1"/>
</dbReference>
<dbReference type="Pfam" id="PF03704">
    <property type="entry name" value="BTAD"/>
    <property type="match status" value="1"/>
</dbReference>
<evidence type="ECO:0000256" key="4">
    <source>
        <dbReference type="ARBA" id="ARBA00023163"/>
    </source>
</evidence>
<dbReference type="CDD" id="cd15831">
    <property type="entry name" value="BTAD"/>
    <property type="match status" value="1"/>
</dbReference>
<evidence type="ECO:0000313" key="8">
    <source>
        <dbReference type="Proteomes" id="UP001589608"/>
    </source>
</evidence>
<dbReference type="PANTHER" id="PTHR35807:SF1">
    <property type="entry name" value="TRANSCRIPTIONAL REGULATOR REDD"/>
    <property type="match status" value="1"/>
</dbReference>
<dbReference type="InterPro" id="IPR011990">
    <property type="entry name" value="TPR-like_helical_dom_sf"/>
</dbReference>
<dbReference type="EMBL" id="JBHMCA010000090">
    <property type="protein sequence ID" value="MFB9451587.1"/>
    <property type="molecule type" value="Genomic_DNA"/>
</dbReference>
<comment type="similarity">
    <text evidence="1">Belongs to the AfsR/DnrI/RedD regulatory family.</text>
</comment>
<dbReference type="InterPro" id="IPR019734">
    <property type="entry name" value="TPR_rpt"/>
</dbReference>
<dbReference type="SMART" id="SM01043">
    <property type="entry name" value="BTAD"/>
    <property type="match status" value="1"/>
</dbReference>